<sequence>MHRAWNCYVTATLYAFAEHCRNRLALALVLLFVPAWITLIHEFVNKAGFSFLVRATGHTIHVRGNEITSITGAINAVTLIVGFMMFITTFKTVRFDHRLAMAGFPRLQLILAKLTALLATTVVICLFVTGAICFYWQPQHPWILVLALLGAALTYGGLGVMLGAILRNEMAGMFLIIMTSLVDVCLQNPIANPASDHRGLAYLPSYGAMQAGVTAAYQDAFPSRYLLLGPLWFLSTAAVAAIAFNLHTRDRRQATGAGSAVLG</sequence>
<accession>A0ABU0RUN9</accession>
<evidence type="ECO:0000313" key="7">
    <source>
        <dbReference type="EMBL" id="MDQ0935704.1"/>
    </source>
</evidence>
<evidence type="ECO:0000256" key="4">
    <source>
        <dbReference type="ARBA" id="ARBA00023136"/>
    </source>
</evidence>
<evidence type="ECO:0000313" key="8">
    <source>
        <dbReference type="Proteomes" id="UP001223072"/>
    </source>
</evidence>
<evidence type="ECO:0000256" key="2">
    <source>
        <dbReference type="ARBA" id="ARBA00022692"/>
    </source>
</evidence>
<feature type="domain" description="ABC-2 type transporter transmembrane" evidence="6">
    <location>
        <begin position="79"/>
        <end position="219"/>
    </location>
</feature>
<evidence type="ECO:0000256" key="1">
    <source>
        <dbReference type="ARBA" id="ARBA00004141"/>
    </source>
</evidence>
<protein>
    <submittedName>
        <fullName evidence="7">ABC-2 type transport system permease protein</fullName>
    </submittedName>
</protein>
<evidence type="ECO:0000256" key="3">
    <source>
        <dbReference type="ARBA" id="ARBA00022989"/>
    </source>
</evidence>
<comment type="caution">
    <text evidence="7">The sequence shown here is derived from an EMBL/GenBank/DDBJ whole genome shotgun (WGS) entry which is preliminary data.</text>
</comment>
<gene>
    <name evidence="7" type="ORF">QFZ49_005676</name>
</gene>
<feature type="transmembrane region" description="Helical" evidence="5">
    <location>
        <begin position="173"/>
        <end position="190"/>
    </location>
</feature>
<feature type="transmembrane region" description="Helical" evidence="5">
    <location>
        <begin position="73"/>
        <end position="93"/>
    </location>
</feature>
<dbReference type="Proteomes" id="UP001223072">
    <property type="component" value="Unassembled WGS sequence"/>
</dbReference>
<comment type="subcellular location">
    <subcellularLocation>
        <location evidence="1">Membrane</location>
        <topology evidence="1">Multi-pass membrane protein</topology>
    </subcellularLocation>
</comment>
<feature type="transmembrane region" description="Helical" evidence="5">
    <location>
        <begin position="114"/>
        <end position="137"/>
    </location>
</feature>
<proteinExistence type="predicted"/>
<dbReference type="EMBL" id="JAUSZS010000007">
    <property type="protein sequence ID" value="MDQ0935704.1"/>
    <property type="molecule type" value="Genomic_DNA"/>
</dbReference>
<evidence type="ECO:0000256" key="5">
    <source>
        <dbReference type="SAM" id="Phobius"/>
    </source>
</evidence>
<keyword evidence="4 5" id="KW-0472">Membrane</keyword>
<keyword evidence="8" id="KW-1185">Reference proteome</keyword>
<feature type="transmembrane region" description="Helical" evidence="5">
    <location>
        <begin position="225"/>
        <end position="246"/>
    </location>
</feature>
<dbReference type="Pfam" id="PF12698">
    <property type="entry name" value="ABC2_membrane_3"/>
    <property type="match status" value="1"/>
</dbReference>
<name>A0ABU0RUN9_9ACTN</name>
<feature type="transmembrane region" description="Helical" evidence="5">
    <location>
        <begin position="143"/>
        <end position="166"/>
    </location>
</feature>
<evidence type="ECO:0000259" key="6">
    <source>
        <dbReference type="Pfam" id="PF12698"/>
    </source>
</evidence>
<dbReference type="InterPro" id="IPR013525">
    <property type="entry name" value="ABC2_TM"/>
</dbReference>
<dbReference type="RefSeq" id="WP_307629220.1">
    <property type="nucleotide sequence ID" value="NZ_JAUSZS010000007.1"/>
</dbReference>
<keyword evidence="3 5" id="KW-1133">Transmembrane helix</keyword>
<feature type="transmembrane region" description="Helical" evidence="5">
    <location>
        <begin position="24"/>
        <end position="44"/>
    </location>
</feature>
<organism evidence="7 8">
    <name type="scientific">Streptomyces turgidiscabies</name>
    <dbReference type="NCBI Taxonomy" id="85558"/>
    <lineage>
        <taxon>Bacteria</taxon>
        <taxon>Bacillati</taxon>
        <taxon>Actinomycetota</taxon>
        <taxon>Actinomycetes</taxon>
        <taxon>Kitasatosporales</taxon>
        <taxon>Streptomycetaceae</taxon>
        <taxon>Streptomyces</taxon>
    </lineage>
</organism>
<keyword evidence="2 5" id="KW-0812">Transmembrane</keyword>
<reference evidence="7 8" key="1">
    <citation type="submission" date="2023-07" db="EMBL/GenBank/DDBJ databases">
        <title>Comparative genomics of wheat-associated soil bacteria to identify genetic determinants of phenazine resistance.</title>
        <authorList>
            <person name="Mouncey N."/>
        </authorList>
    </citation>
    <scope>NUCLEOTIDE SEQUENCE [LARGE SCALE GENOMIC DNA]</scope>
    <source>
        <strain evidence="7 8">W2I16</strain>
    </source>
</reference>